<comment type="caution">
    <text evidence="1">The sequence shown here is derived from an EMBL/GenBank/DDBJ whole genome shotgun (WGS) entry which is preliminary data.</text>
</comment>
<reference evidence="1 2" key="1">
    <citation type="journal article" date="2018" name="Front. Plant Sci.">
        <title>Red Clover (Trifolium pratense) and Zigzag Clover (T. medium) - A Picture of Genomic Similarities and Differences.</title>
        <authorList>
            <person name="Dluhosova J."/>
            <person name="Istvanek J."/>
            <person name="Nedelnik J."/>
            <person name="Repkova J."/>
        </authorList>
    </citation>
    <scope>NUCLEOTIDE SEQUENCE [LARGE SCALE GENOMIC DNA]</scope>
    <source>
        <strain evidence="2">cv. 10/8</strain>
        <tissue evidence="1">Leaf</tissue>
    </source>
</reference>
<proteinExistence type="predicted"/>
<accession>A0A392TL49</accession>
<keyword evidence="2" id="KW-1185">Reference proteome</keyword>
<dbReference type="AlphaFoldDB" id="A0A392TL49"/>
<name>A0A392TL49_9FABA</name>
<organism evidence="1 2">
    <name type="scientific">Trifolium medium</name>
    <dbReference type="NCBI Taxonomy" id="97028"/>
    <lineage>
        <taxon>Eukaryota</taxon>
        <taxon>Viridiplantae</taxon>
        <taxon>Streptophyta</taxon>
        <taxon>Embryophyta</taxon>
        <taxon>Tracheophyta</taxon>
        <taxon>Spermatophyta</taxon>
        <taxon>Magnoliopsida</taxon>
        <taxon>eudicotyledons</taxon>
        <taxon>Gunneridae</taxon>
        <taxon>Pentapetalae</taxon>
        <taxon>rosids</taxon>
        <taxon>fabids</taxon>
        <taxon>Fabales</taxon>
        <taxon>Fabaceae</taxon>
        <taxon>Papilionoideae</taxon>
        <taxon>50 kb inversion clade</taxon>
        <taxon>NPAAA clade</taxon>
        <taxon>Hologalegina</taxon>
        <taxon>IRL clade</taxon>
        <taxon>Trifolieae</taxon>
        <taxon>Trifolium</taxon>
    </lineage>
</organism>
<dbReference type="Proteomes" id="UP000265520">
    <property type="component" value="Unassembled WGS sequence"/>
</dbReference>
<evidence type="ECO:0000313" key="2">
    <source>
        <dbReference type="Proteomes" id="UP000265520"/>
    </source>
</evidence>
<evidence type="ECO:0000313" key="1">
    <source>
        <dbReference type="EMBL" id="MCI61167.1"/>
    </source>
</evidence>
<feature type="non-terminal residue" evidence="1">
    <location>
        <position position="1"/>
    </location>
</feature>
<dbReference type="EMBL" id="LXQA010594760">
    <property type="protein sequence ID" value="MCI61167.1"/>
    <property type="molecule type" value="Genomic_DNA"/>
</dbReference>
<sequence>HFSHLPSMARMRFPPSACAWHDSQFRHVQAPAKRQFCLKEGYY</sequence>
<protein>
    <submittedName>
        <fullName evidence="1">Uncharacterized protein</fullName>
    </submittedName>
</protein>